<keyword evidence="3" id="KW-1003">Cell membrane</keyword>
<keyword evidence="5 7" id="KW-1133">Transmembrane helix</keyword>
<dbReference type="PANTHER" id="PTHR30506:SF3">
    <property type="entry name" value="UPF0126 INNER MEMBRANE PROTEIN YADS-RELATED"/>
    <property type="match status" value="1"/>
</dbReference>
<evidence type="ECO:0000313" key="10">
    <source>
        <dbReference type="Proteomes" id="UP001151002"/>
    </source>
</evidence>
<evidence type="ECO:0000256" key="5">
    <source>
        <dbReference type="ARBA" id="ARBA00022989"/>
    </source>
</evidence>
<evidence type="ECO:0000256" key="6">
    <source>
        <dbReference type="ARBA" id="ARBA00023136"/>
    </source>
</evidence>
<feature type="domain" description="Glycine transporter" evidence="8">
    <location>
        <begin position="4"/>
        <end position="78"/>
    </location>
</feature>
<dbReference type="PANTHER" id="PTHR30506">
    <property type="entry name" value="INNER MEMBRANE PROTEIN"/>
    <property type="match status" value="1"/>
</dbReference>
<feature type="transmembrane region" description="Helical" evidence="7">
    <location>
        <begin position="87"/>
        <end position="105"/>
    </location>
</feature>
<dbReference type="RefSeq" id="WP_267560763.1">
    <property type="nucleotide sequence ID" value="NZ_JAPNTZ010000001.1"/>
</dbReference>
<keyword evidence="4 7" id="KW-0812">Transmembrane</keyword>
<protein>
    <submittedName>
        <fullName evidence="9">TRIC cation channel family protein</fullName>
    </submittedName>
</protein>
<feature type="transmembrane region" description="Helical" evidence="7">
    <location>
        <begin position="28"/>
        <end position="49"/>
    </location>
</feature>
<evidence type="ECO:0000256" key="3">
    <source>
        <dbReference type="ARBA" id="ARBA00022475"/>
    </source>
</evidence>
<evidence type="ECO:0000256" key="2">
    <source>
        <dbReference type="ARBA" id="ARBA00008193"/>
    </source>
</evidence>
<accession>A0ABT4ARV5</accession>
<evidence type="ECO:0000256" key="4">
    <source>
        <dbReference type="ARBA" id="ARBA00022692"/>
    </source>
</evidence>
<dbReference type="Pfam" id="PF03458">
    <property type="entry name" value="Gly_transporter"/>
    <property type="match status" value="2"/>
</dbReference>
<comment type="subcellular location">
    <subcellularLocation>
        <location evidence="1">Cell membrane</location>
        <topology evidence="1">Multi-pass membrane protein</topology>
    </subcellularLocation>
</comment>
<evidence type="ECO:0000313" key="9">
    <source>
        <dbReference type="EMBL" id="MCY1136968.1"/>
    </source>
</evidence>
<comment type="similarity">
    <text evidence="2">Belongs to the UPF0126 family.</text>
</comment>
<reference evidence="9" key="1">
    <citation type="submission" date="2022-11" db="EMBL/GenBank/DDBJ databases">
        <authorList>
            <person name="Somphong A."/>
            <person name="Phongsopitanun W."/>
        </authorList>
    </citation>
    <scope>NUCLEOTIDE SEQUENCE</scope>
    <source>
        <strain evidence="9">Pm04-4</strain>
    </source>
</reference>
<dbReference type="Proteomes" id="UP001151002">
    <property type="component" value="Unassembled WGS sequence"/>
</dbReference>
<evidence type="ECO:0000256" key="7">
    <source>
        <dbReference type="SAM" id="Phobius"/>
    </source>
</evidence>
<proteinExistence type="inferred from homology"/>
<sequence length="208" mass="21184">MLLALELVGLFAFSVSGALMAIRKGFDVIGIVLLAGITALGGGVARDVIIGATPPVAFTDLGYFLMPVAAAVVTFFAHPALERLTTAVLVFDAAGLGVFCVTGTLKSLAYGLSPLPAAVLGVVTGVGGGVLRDMIARETPALVRPDAELYAVPAIAGTIAVACQPRLAVPAAVVIVAFRLVALARRWHAPTAFILAKCPSRSAPNPPC</sequence>
<gene>
    <name evidence="9" type="ORF">OWR29_03095</name>
</gene>
<organism evidence="9 10">
    <name type="scientific">Paractinoplanes pyxinae</name>
    <dbReference type="NCBI Taxonomy" id="2997416"/>
    <lineage>
        <taxon>Bacteria</taxon>
        <taxon>Bacillati</taxon>
        <taxon>Actinomycetota</taxon>
        <taxon>Actinomycetes</taxon>
        <taxon>Micromonosporales</taxon>
        <taxon>Micromonosporaceae</taxon>
        <taxon>Paractinoplanes</taxon>
    </lineage>
</organism>
<dbReference type="EMBL" id="JAPNTZ010000001">
    <property type="protein sequence ID" value="MCY1136968.1"/>
    <property type="molecule type" value="Genomic_DNA"/>
</dbReference>
<evidence type="ECO:0000259" key="8">
    <source>
        <dbReference type="Pfam" id="PF03458"/>
    </source>
</evidence>
<feature type="transmembrane region" description="Helical" evidence="7">
    <location>
        <begin position="61"/>
        <end position="81"/>
    </location>
</feature>
<keyword evidence="6 7" id="KW-0472">Membrane</keyword>
<keyword evidence="10" id="KW-1185">Reference proteome</keyword>
<feature type="transmembrane region" description="Helical" evidence="7">
    <location>
        <begin position="112"/>
        <end position="131"/>
    </location>
</feature>
<dbReference type="InterPro" id="IPR005115">
    <property type="entry name" value="Gly_transporter"/>
</dbReference>
<evidence type="ECO:0000256" key="1">
    <source>
        <dbReference type="ARBA" id="ARBA00004651"/>
    </source>
</evidence>
<comment type="caution">
    <text evidence="9">The sequence shown here is derived from an EMBL/GenBank/DDBJ whole genome shotgun (WGS) entry which is preliminary data.</text>
</comment>
<name>A0ABT4ARV5_9ACTN</name>
<feature type="domain" description="Glycine transporter" evidence="8">
    <location>
        <begin position="90"/>
        <end position="162"/>
    </location>
</feature>